<dbReference type="InterPro" id="IPR000674">
    <property type="entry name" value="Ald_Oxase/Xan_DH_a/b"/>
</dbReference>
<dbReference type="EMBL" id="JABXYM010000001">
    <property type="protein sequence ID" value="MCR6097660.1"/>
    <property type="molecule type" value="Genomic_DNA"/>
</dbReference>
<dbReference type="GO" id="GO:0004854">
    <property type="term" value="F:xanthine dehydrogenase activity"/>
    <property type="evidence" value="ECO:0007669"/>
    <property type="project" value="UniProtKB-EC"/>
</dbReference>
<proteinExistence type="predicted"/>
<dbReference type="SUPFAM" id="SSF56003">
    <property type="entry name" value="Molybdenum cofactor-binding domain"/>
    <property type="match status" value="1"/>
</dbReference>
<name>A0A9Q4B467_SALAG</name>
<dbReference type="EC" id="1.17.1.4" evidence="2"/>
<reference evidence="2" key="1">
    <citation type="submission" date="2020-06" db="EMBL/GenBank/DDBJ databases">
        <title>Insight into the genomes of haloalkaliphilic bacilli from Kenyan soda lakes.</title>
        <authorList>
            <person name="Mwirichia R."/>
            <person name="Villamizar G.C."/>
            <person name="Poehlein A."/>
            <person name="Mugweru J."/>
            <person name="Kipnyargis A."/>
            <person name="Kiplimo D."/>
            <person name="Orwa P."/>
            <person name="Daniel R."/>
        </authorList>
    </citation>
    <scope>NUCLEOTIDE SEQUENCE</scope>
    <source>
        <strain evidence="2">B1096_S55</strain>
    </source>
</reference>
<dbReference type="InterPro" id="IPR016208">
    <property type="entry name" value="Ald_Oxase/xanthine_DH-like"/>
</dbReference>
<evidence type="ECO:0000313" key="3">
    <source>
        <dbReference type="Proteomes" id="UP001057753"/>
    </source>
</evidence>
<dbReference type="Gene3D" id="3.90.1170.50">
    <property type="entry name" value="Aldehyde oxidase/xanthine dehydrogenase, a/b hammerhead"/>
    <property type="match status" value="1"/>
</dbReference>
<dbReference type="Proteomes" id="UP001057753">
    <property type="component" value="Unassembled WGS sequence"/>
</dbReference>
<dbReference type="Pfam" id="PF01315">
    <property type="entry name" value="Ald_Xan_dh_C"/>
    <property type="match status" value="1"/>
</dbReference>
<dbReference type="GO" id="GO:0005506">
    <property type="term" value="F:iron ion binding"/>
    <property type="evidence" value="ECO:0007669"/>
    <property type="project" value="InterPro"/>
</dbReference>
<sequence length="771" mass="84684">MRLNKPTKQYPWKIRPDGKAKVSGELHYLTDMTRENMLYGKVLRSGVAHAKLVDVKTGEAEKLPGVKAILTHKDVPGLNGFGIAEPNQPVFCDRLIRYEGDAIAVVAAETLEIAEEALALIHVAYNELPILDSLEKALEPDAPSLHKEGNILHERDYKRGNVEGAFDRCAHTVEETYETPRQMHVYMETEGGLFIPEKNGRLTVYAPTQHGYKDRMQLARILNMSVDHIRVVSSPIGGSFGGKDELNVQPYGALLALRCGRPIKMHYSRMESVIAGLKRHPMKITMKTGIDHEGKLLAHRVSIMSDTGAYATLGGPVLNFAVEHSVGGYVIPNVEISGKAVYTNNGVSGEFRGFGGNQVTFALEGQLDRLAEKIALDPWELRRRNLRELHDPGPLGQQIAPNDGPLHVWKSIKESPLYQSEKETLSDNLPWMRRGKGMALAMHGSGLGYGIPDPAGGKIRLNDEGKIEVAFGHEEFGQGLLSTLELMLLDHFNCDTDDLHIMIGDTDNVPESGSSTASRTTNMVWQALQNMKKPFLTELFSKVHELTGEDRSQLMTGKKGVWKRERDKSHRFLMGYKELAGACADPIVCSTEFHYPVTPDPVLGGHFLYSSTAVIVEVEVNMLTGRVRVTRADHAVAAGEVVNPLGYLGQIEGGSIMALGFTMTEDAIMCNGQYKTRNLDTYLVPTILDVPDIQNVDAIEELPEGDTFGPRGVGEVGSVALAPAIVSAVKQATGKWITKLPISPEEILDGGEGFLSHCFKDSLARERKETG</sequence>
<dbReference type="Pfam" id="PF20256">
    <property type="entry name" value="MoCoBD_2"/>
    <property type="match status" value="1"/>
</dbReference>
<dbReference type="PANTHER" id="PTHR11908:SF157">
    <property type="entry name" value="XANTHINE DEHYDROGENASE SUBUNIT D-RELATED"/>
    <property type="match status" value="1"/>
</dbReference>
<dbReference type="PANTHER" id="PTHR11908">
    <property type="entry name" value="XANTHINE DEHYDROGENASE"/>
    <property type="match status" value="1"/>
</dbReference>
<protein>
    <submittedName>
        <fullName evidence="2">Xanthine dehydrogenase subunit D</fullName>
        <ecNumber evidence="2">1.17.1.4</ecNumber>
    </submittedName>
</protein>
<dbReference type="SMART" id="SM01008">
    <property type="entry name" value="Ald_Xan_dh_C"/>
    <property type="match status" value="1"/>
</dbReference>
<dbReference type="NCBIfam" id="TIGR03196">
    <property type="entry name" value="pucD"/>
    <property type="match status" value="1"/>
</dbReference>
<keyword evidence="2" id="KW-0560">Oxidoreductase</keyword>
<evidence type="ECO:0000259" key="1">
    <source>
        <dbReference type="SMART" id="SM01008"/>
    </source>
</evidence>
<dbReference type="InterPro" id="IPR036856">
    <property type="entry name" value="Ald_Oxase/Xan_DH_a/b_sf"/>
</dbReference>
<organism evidence="2 3">
    <name type="scientific">Salipaludibacillus agaradhaerens</name>
    <name type="common">Bacillus agaradhaerens</name>
    <dbReference type="NCBI Taxonomy" id="76935"/>
    <lineage>
        <taxon>Bacteria</taxon>
        <taxon>Bacillati</taxon>
        <taxon>Bacillota</taxon>
        <taxon>Bacilli</taxon>
        <taxon>Bacillales</taxon>
        <taxon>Bacillaceae</taxon>
    </lineage>
</organism>
<keyword evidence="3" id="KW-1185">Reference proteome</keyword>
<dbReference type="InterPro" id="IPR037165">
    <property type="entry name" value="AldOxase/xan_DH_Mopterin-bd_sf"/>
</dbReference>
<dbReference type="InterPro" id="IPR008274">
    <property type="entry name" value="AldOxase/xan_DH_MoCoBD1"/>
</dbReference>
<comment type="caution">
    <text evidence="2">The sequence shown here is derived from an EMBL/GenBank/DDBJ whole genome shotgun (WGS) entry which is preliminary data.</text>
</comment>
<dbReference type="SUPFAM" id="SSF54665">
    <property type="entry name" value="CO dehydrogenase molybdoprotein N-domain-like"/>
    <property type="match status" value="1"/>
</dbReference>
<dbReference type="Gene3D" id="3.30.365.10">
    <property type="entry name" value="Aldehyde oxidase/xanthine dehydrogenase, molybdopterin binding domain"/>
    <property type="match status" value="5"/>
</dbReference>
<dbReference type="RefSeq" id="WP_257822055.1">
    <property type="nucleotide sequence ID" value="NZ_JABXYM010000001.1"/>
</dbReference>
<accession>A0A9Q4B467</accession>
<dbReference type="InterPro" id="IPR046867">
    <property type="entry name" value="AldOxase/xan_DH_MoCoBD2"/>
</dbReference>
<dbReference type="Pfam" id="PF02738">
    <property type="entry name" value="MoCoBD_1"/>
    <property type="match status" value="1"/>
</dbReference>
<dbReference type="InterPro" id="IPR017609">
    <property type="entry name" value="Xanthine_dehydrogenase_dsu"/>
</dbReference>
<feature type="domain" description="Aldehyde oxidase/xanthine dehydrogenase a/b hammerhead" evidence="1">
    <location>
        <begin position="23"/>
        <end position="129"/>
    </location>
</feature>
<evidence type="ECO:0000313" key="2">
    <source>
        <dbReference type="EMBL" id="MCR6097660.1"/>
    </source>
</evidence>
<dbReference type="AlphaFoldDB" id="A0A9Q4B467"/>
<gene>
    <name evidence="2" type="primary">pucD</name>
    <name evidence="2" type="ORF">HXA33_14000</name>
</gene>